<dbReference type="Proteomes" id="UP000036403">
    <property type="component" value="Unassembled WGS sequence"/>
</dbReference>
<evidence type="ECO:0000313" key="1">
    <source>
        <dbReference type="EMBL" id="KMQ89877.1"/>
    </source>
</evidence>
<dbReference type="InterPro" id="IPR005331">
    <property type="entry name" value="Sulfotransferase"/>
</dbReference>
<comment type="caution">
    <text evidence="1">The sequence shown here is derived from an EMBL/GenBank/DDBJ whole genome shotgun (WGS) entry which is preliminary data.</text>
</comment>
<dbReference type="GO" id="GO:0016020">
    <property type="term" value="C:membrane"/>
    <property type="evidence" value="ECO:0007669"/>
    <property type="project" value="InterPro"/>
</dbReference>
<dbReference type="STRING" id="67767.A0A0J7KHZ0"/>
<dbReference type="Pfam" id="PF03567">
    <property type="entry name" value="Sulfotransfer_2"/>
    <property type="match status" value="1"/>
</dbReference>
<dbReference type="OrthoDB" id="10019582at2759"/>
<accession>A0A0J7KHZ0</accession>
<dbReference type="GO" id="GO:0008146">
    <property type="term" value="F:sulfotransferase activity"/>
    <property type="evidence" value="ECO:0007669"/>
    <property type="project" value="InterPro"/>
</dbReference>
<proteinExistence type="predicted"/>
<keyword evidence="1" id="KW-0808">Transferase</keyword>
<protein>
    <submittedName>
        <fullName evidence="1">Heparan sulfate 2-o-sulfotransferase pipe</fullName>
    </submittedName>
</protein>
<dbReference type="InterPro" id="IPR027417">
    <property type="entry name" value="P-loop_NTPase"/>
</dbReference>
<dbReference type="PaxDb" id="67767-A0A0J7KHZ0"/>
<evidence type="ECO:0000313" key="2">
    <source>
        <dbReference type="Proteomes" id="UP000036403"/>
    </source>
</evidence>
<gene>
    <name evidence="1" type="ORF">RF55_10432</name>
</gene>
<dbReference type="EMBL" id="LBMM01007288">
    <property type="protein sequence ID" value="KMQ89877.1"/>
    <property type="molecule type" value="Genomic_DNA"/>
</dbReference>
<keyword evidence="2" id="KW-1185">Reference proteome</keyword>
<feature type="non-terminal residue" evidence="1">
    <location>
        <position position="78"/>
    </location>
</feature>
<reference evidence="1 2" key="1">
    <citation type="submission" date="2015-04" db="EMBL/GenBank/DDBJ databases">
        <title>Lasius niger genome sequencing.</title>
        <authorList>
            <person name="Konorov E.A."/>
            <person name="Nikitin M.A."/>
            <person name="Kirill M.V."/>
            <person name="Chang P."/>
        </authorList>
    </citation>
    <scope>NUCLEOTIDE SEQUENCE [LARGE SCALE GENOMIC DNA]</scope>
    <source>
        <tissue evidence="1">Whole</tissue>
    </source>
</reference>
<dbReference type="Gene3D" id="3.40.50.300">
    <property type="entry name" value="P-loop containing nucleotide triphosphate hydrolases"/>
    <property type="match status" value="1"/>
</dbReference>
<dbReference type="AlphaFoldDB" id="A0A0J7KHZ0"/>
<sequence length="78" mass="9404">MYLEVLLLFLEYEETLDIEALNNTRRADRQVLFFNRVPKVGSQTFMELLRRLSIRNAFSFNRDRVQRVETIRLAPIEQ</sequence>
<name>A0A0J7KHZ0_LASNI</name>
<organism evidence="1 2">
    <name type="scientific">Lasius niger</name>
    <name type="common">Black garden ant</name>
    <dbReference type="NCBI Taxonomy" id="67767"/>
    <lineage>
        <taxon>Eukaryota</taxon>
        <taxon>Metazoa</taxon>
        <taxon>Ecdysozoa</taxon>
        <taxon>Arthropoda</taxon>
        <taxon>Hexapoda</taxon>
        <taxon>Insecta</taxon>
        <taxon>Pterygota</taxon>
        <taxon>Neoptera</taxon>
        <taxon>Endopterygota</taxon>
        <taxon>Hymenoptera</taxon>
        <taxon>Apocrita</taxon>
        <taxon>Aculeata</taxon>
        <taxon>Formicoidea</taxon>
        <taxon>Formicidae</taxon>
        <taxon>Formicinae</taxon>
        <taxon>Lasius</taxon>
        <taxon>Lasius</taxon>
    </lineage>
</organism>